<evidence type="ECO:0000256" key="3">
    <source>
        <dbReference type="ARBA" id="ARBA00022801"/>
    </source>
</evidence>
<evidence type="ECO:0000256" key="1">
    <source>
        <dbReference type="ARBA" id="ARBA00022490"/>
    </source>
</evidence>
<keyword evidence="1 5" id="KW-0963">Cytoplasm</keyword>
<proteinExistence type="inferred from homology"/>
<dbReference type="InterPro" id="IPR020579">
    <property type="entry name" value="Exonuc_VII_lsu_C"/>
</dbReference>
<keyword evidence="4 5" id="KW-0269">Exonuclease</keyword>
<comment type="similarity">
    <text evidence="5 6">Belongs to the XseA family.</text>
</comment>
<keyword evidence="2 5" id="KW-0540">Nuclease</keyword>
<name>A0A0M2Q3D5_PROHO</name>
<accession>A0A0M2Q3D5</accession>
<evidence type="ECO:0000313" key="9">
    <source>
        <dbReference type="EMBL" id="KKJ01444.1"/>
    </source>
</evidence>
<evidence type="ECO:0000256" key="6">
    <source>
        <dbReference type="RuleBase" id="RU004355"/>
    </source>
</evidence>
<evidence type="ECO:0000259" key="8">
    <source>
        <dbReference type="Pfam" id="PF13742"/>
    </source>
</evidence>
<dbReference type="InterPro" id="IPR003753">
    <property type="entry name" value="Exonuc_VII_L"/>
</dbReference>
<reference evidence="9" key="1">
    <citation type="submission" date="2012-04" db="EMBL/GenBank/DDBJ databases">
        <authorList>
            <person name="Borisov I.G."/>
            <person name="Ivanikova N.V."/>
            <person name="Pinevich A.V."/>
        </authorList>
    </citation>
    <scope>NUCLEOTIDE SEQUENCE</scope>
    <source>
        <strain evidence="9">CALU 1027</strain>
    </source>
</reference>
<dbReference type="EC" id="3.1.11.6" evidence="5"/>
<dbReference type="InterPro" id="IPR025824">
    <property type="entry name" value="OB-fold_nuc-bd_dom"/>
</dbReference>
<dbReference type="AlphaFoldDB" id="A0A0M2Q3D5"/>
<comment type="catalytic activity">
    <reaction evidence="5 6">
        <text>Exonucleolytic cleavage in either 5'- to 3'- or 3'- to 5'-direction to yield nucleoside 5'-phosphates.</text>
        <dbReference type="EC" id="3.1.11.6"/>
    </reaction>
</comment>
<protein>
    <recommendedName>
        <fullName evidence="5">Exodeoxyribonuclease 7 large subunit</fullName>
        <ecNumber evidence="5">3.1.11.6</ecNumber>
    </recommendedName>
    <alternativeName>
        <fullName evidence="5">Exodeoxyribonuclease VII large subunit</fullName>
        <shortName evidence="5">Exonuclease VII large subunit</shortName>
    </alternativeName>
</protein>
<dbReference type="GO" id="GO:0003676">
    <property type="term" value="F:nucleic acid binding"/>
    <property type="evidence" value="ECO:0007669"/>
    <property type="project" value="InterPro"/>
</dbReference>
<keyword evidence="10" id="KW-1185">Reference proteome</keyword>
<dbReference type="PANTHER" id="PTHR30008">
    <property type="entry name" value="EXODEOXYRIBONUCLEASE 7 LARGE SUBUNIT"/>
    <property type="match status" value="1"/>
</dbReference>
<comment type="subcellular location">
    <subcellularLocation>
        <location evidence="5 6">Cytoplasm</location>
    </subcellularLocation>
</comment>
<dbReference type="Proteomes" id="UP000034681">
    <property type="component" value="Unassembled WGS sequence"/>
</dbReference>
<dbReference type="EMBL" id="AJTX02000002">
    <property type="protein sequence ID" value="KKJ01444.1"/>
    <property type="molecule type" value="Genomic_DNA"/>
</dbReference>
<dbReference type="Pfam" id="PF13742">
    <property type="entry name" value="tRNA_anti_2"/>
    <property type="match status" value="1"/>
</dbReference>
<dbReference type="GO" id="GO:0009318">
    <property type="term" value="C:exodeoxyribonuclease VII complex"/>
    <property type="evidence" value="ECO:0007669"/>
    <property type="project" value="UniProtKB-UniRule"/>
</dbReference>
<feature type="domain" description="OB-fold nucleic acid binding" evidence="8">
    <location>
        <begin position="16"/>
        <end position="110"/>
    </location>
</feature>
<dbReference type="HAMAP" id="MF_00378">
    <property type="entry name" value="Exonuc_7_L"/>
    <property type="match status" value="1"/>
</dbReference>
<keyword evidence="3 5" id="KW-0378">Hydrolase</keyword>
<dbReference type="RefSeq" id="WP_017714162.1">
    <property type="nucleotide sequence ID" value="NZ_KB235941.1"/>
</dbReference>
<gene>
    <name evidence="5" type="primary">xseA</name>
    <name evidence="9" type="ORF">PROH_03685</name>
</gene>
<evidence type="ECO:0000256" key="2">
    <source>
        <dbReference type="ARBA" id="ARBA00022722"/>
    </source>
</evidence>
<evidence type="ECO:0000256" key="4">
    <source>
        <dbReference type="ARBA" id="ARBA00022839"/>
    </source>
</evidence>
<comment type="function">
    <text evidence="5">Bidirectionally degrades single-stranded DNA into large acid-insoluble oligonucleotides, which are then degraded further into small acid-soluble oligonucleotides.</text>
</comment>
<organism evidence="9 10">
    <name type="scientific">Prochlorothrix hollandica PCC 9006 = CALU 1027</name>
    <dbReference type="NCBI Taxonomy" id="317619"/>
    <lineage>
        <taxon>Bacteria</taxon>
        <taxon>Bacillati</taxon>
        <taxon>Cyanobacteriota</taxon>
        <taxon>Cyanophyceae</taxon>
        <taxon>Prochlorotrichales</taxon>
        <taxon>Prochlorotrichaceae</taxon>
        <taxon>Prochlorothrix</taxon>
    </lineage>
</organism>
<dbReference type="eggNOG" id="COG1570">
    <property type="taxonomic scope" value="Bacteria"/>
</dbReference>
<dbReference type="STRING" id="317619.GCA_000332315_04016"/>
<dbReference type="GO" id="GO:0005737">
    <property type="term" value="C:cytoplasm"/>
    <property type="evidence" value="ECO:0007669"/>
    <property type="project" value="UniProtKB-SubCell"/>
</dbReference>
<evidence type="ECO:0000259" key="7">
    <source>
        <dbReference type="Pfam" id="PF02601"/>
    </source>
</evidence>
<evidence type="ECO:0000256" key="5">
    <source>
        <dbReference type="HAMAP-Rule" id="MF_00378"/>
    </source>
</evidence>
<dbReference type="NCBIfam" id="TIGR00237">
    <property type="entry name" value="xseA"/>
    <property type="match status" value="1"/>
</dbReference>
<dbReference type="Pfam" id="PF02601">
    <property type="entry name" value="Exonuc_VII_L"/>
    <property type="match status" value="1"/>
</dbReference>
<dbReference type="PANTHER" id="PTHR30008:SF0">
    <property type="entry name" value="EXODEOXYRIBONUCLEASE 7 LARGE SUBUNIT"/>
    <property type="match status" value="1"/>
</dbReference>
<evidence type="ECO:0000313" key="10">
    <source>
        <dbReference type="Proteomes" id="UP000034681"/>
    </source>
</evidence>
<dbReference type="CDD" id="cd04489">
    <property type="entry name" value="ExoVII_LU_OBF"/>
    <property type="match status" value="1"/>
</dbReference>
<feature type="domain" description="Exonuclease VII large subunit C-terminal" evidence="7">
    <location>
        <begin position="135"/>
        <end position="307"/>
    </location>
</feature>
<sequence length="412" mass="45596">MNPMDQPLPSTPQTALSVAGLTRYFQDLVEEDPQLRQVWVMGEVSSANPHPRGFFFTLQDPTEKVAINCVIWRGQQVKLAGVPAPTEQVIVLGSLRLFPGRSQYQLMVWQWIPAGEGLLALRQRQLQQRLEAEGLFEETRKRSIPVHPHTVAVITSPEAAAWGDIQRTFKHRYPGLRLLFAPAQVQGIHSPPSIVEALQRVQRDGRAAVIILSRGGGAKEDLACFNDERVVRAIAHCSIPIITGIGHQRDESLADLAADFCAHTPTAAAVVAVPQLADLRGDHEARVQGLCHWMGGHLSQQAQRLETLQGRLQRLSPQGQLRRDRQHQASLRQHLLRAMAQRLRQEQIRSQALADRLVSLDPAAVIRRGYALVRQDQGEVLRSGTQVAVGDRLTITLAQGSVTARVESVEPG</sequence>
<dbReference type="GO" id="GO:0006308">
    <property type="term" value="P:DNA catabolic process"/>
    <property type="evidence" value="ECO:0007669"/>
    <property type="project" value="UniProtKB-UniRule"/>
</dbReference>
<comment type="subunit">
    <text evidence="5">Heterooligomer composed of large and small subunits.</text>
</comment>
<comment type="caution">
    <text evidence="9">The sequence shown here is derived from an EMBL/GenBank/DDBJ whole genome shotgun (WGS) entry which is preliminary data.</text>
</comment>
<dbReference type="GO" id="GO:0008855">
    <property type="term" value="F:exodeoxyribonuclease VII activity"/>
    <property type="evidence" value="ECO:0007669"/>
    <property type="project" value="UniProtKB-UniRule"/>
</dbReference>